<dbReference type="InParanoid" id="A0A165FJ08"/>
<organism evidence="1 2">
    <name type="scientific">Xylona heveae (strain CBS 132557 / TC161)</name>
    <dbReference type="NCBI Taxonomy" id="1328760"/>
    <lineage>
        <taxon>Eukaryota</taxon>
        <taxon>Fungi</taxon>
        <taxon>Dikarya</taxon>
        <taxon>Ascomycota</taxon>
        <taxon>Pezizomycotina</taxon>
        <taxon>Xylonomycetes</taxon>
        <taxon>Xylonales</taxon>
        <taxon>Xylonaceae</taxon>
        <taxon>Xylona</taxon>
    </lineage>
</organism>
<proteinExistence type="predicted"/>
<evidence type="ECO:0000313" key="1">
    <source>
        <dbReference type="EMBL" id="KZF21033.1"/>
    </source>
</evidence>
<sequence length="54" mass="5829">MPNCSKCGYNNITGRYKCTNLIKDPQDPLKLVVCNAELPVSVAPLSNAPPPSKK</sequence>
<dbReference type="GeneID" id="28898070"/>
<gene>
    <name evidence="1" type="ORF">L228DRAFT_248785</name>
</gene>
<keyword evidence="2" id="KW-1185">Reference proteome</keyword>
<dbReference type="AlphaFoldDB" id="A0A165FJ08"/>
<name>A0A165FJ08_XYLHT</name>
<dbReference type="EMBL" id="KV407461">
    <property type="protein sequence ID" value="KZF21033.1"/>
    <property type="molecule type" value="Genomic_DNA"/>
</dbReference>
<reference evidence="1 2" key="1">
    <citation type="journal article" date="2016" name="Fungal Biol.">
        <title>The genome of Xylona heveae provides a window into fungal endophytism.</title>
        <authorList>
            <person name="Gazis R."/>
            <person name="Kuo A."/>
            <person name="Riley R."/>
            <person name="LaButti K."/>
            <person name="Lipzen A."/>
            <person name="Lin J."/>
            <person name="Amirebrahimi M."/>
            <person name="Hesse C.N."/>
            <person name="Spatafora J.W."/>
            <person name="Henrissat B."/>
            <person name="Hainaut M."/>
            <person name="Grigoriev I.V."/>
            <person name="Hibbett D.S."/>
        </authorList>
    </citation>
    <scope>NUCLEOTIDE SEQUENCE [LARGE SCALE GENOMIC DNA]</scope>
    <source>
        <strain evidence="1 2">TC161</strain>
    </source>
</reference>
<protein>
    <submittedName>
        <fullName evidence="1">Uncharacterized protein</fullName>
    </submittedName>
</protein>
<dbReference type="Proteomes" id="UP000076632">
    <property type="component" value="Unassembled WGS sequence"/>
</dbReference>
<dbReference type="RefSeq" id="XP_018186588.1">
    <property type="nucleotide sequence ID" value="XM_018332933.1"/>
</dbReference>
<evidence type="ECO:0000313" key="2">
    <source>
        <dbReference type="Proteomes" id="UP000076632"/>
    </source>
</evidence>
<accession>A0A165FJ08</accession>